<gene>
    <name evidence="6 10" type="primary">smc</name>
    <name evidence="10" type="ORF">HMPREF0091_10843</name>
</gene>
<dbReference type="GO" id="GO:0005694">
    <property type="term" value="C:chromosome"/>
    <property type="evidence" value="ECO:0007669"/>
    <property type="project" value="InterPro"/>
</dbReference>
<evidence type="ECO:0000313" key="10">
    <source>
        <dbReference type="EMBL" id="EGF23896.1"/>
    </source>
</evidence>
<dbReference type="AlphaFoldDB" id="F1T5G5"/>
<keyword evidence="2 6" id="KW-0547">Nucleotide-binding</keyword>
<evidence type="ECO:0000256" key="3">
    <source>
        <dbReference type="ARBA" id="ARBA00022840"/>
    </source>
</evidence>
<dbReference type="GO" id="GO:0030261">
    <property type="term" value="P:chromosome condensation"/>
    <property type="evidence" value="ECO:0007669"/>
    <property type="project" value="InterPro"/>
</dbReference>
<dbReference type="GO" id="GO:0005524">
    <property type="term" value="F:ATP binding"/>
    <property type="evidence" value="ECO:0007669"/>
    <property type="project" value="UniProtKB-UniRule"/>
</dbReference>
<dbReference type="GO" id="GO:0007059">
    <property type="term" value="P:chromosome segregation"/>
    <property type="evidence" value="ECO:0007669"/>
    <property type="project" value="UniProtKB-UniRule"/>
</dbReference>
<comment type="function">
    <text evidence="6">Required for chromosome condensation and partitioning.</text>
</comment>
<feature type="compositionally biased region" description="Polar residues" evidence="7">
    <location>
        <begin position="745"/>
        <end position="757"/>
    </location>
</feature>
<feature type="coiled-coil region" evidence="6">
    <location>
        <begin position="231"/>
        <end position="268"/>
    </location>
</feature>
<keyword evidence="5 6" id="KW-0238">DNA-binding</keyword>
<evidence type="ECO:0000259" key="9">
    <source>
        <dbReference type="Pfam" id="PF06470"/>
    </source>
</evidence>
<dbReference type="InterPro" id="IPR027417">
    <property type="entry name" value="P-loop_NTPase"/>
</dbReference>
<evidence type="ECO:0000256" key="1">
    <source>
        <dbReference type="ARBA" id="ARBA00022490"/>
    </source>
</evidence>
<dbReference type="InterPro" id="IPR011890">
    <property type="entry name" value="SMC_prok"/>
</dbReference>
<comment type="subunit">
    <text evidence="6">Homodimer.</text>
</comment>
<dbReference type="Proteomes" id="UP000005947">
    <property type="component" value="Unassembled WGS sequence"/>
</dbReference>
<dbReference type="InterPro" id="IPR036277">
    <property type="entry name" value="SMC_hinge_sf"/>
</dbReference>
<dbReference type="GO" id="GO:0005737">
    <property type="term" value="C:cytoplasm"/>
    <property type="evidence" value="ECO:0007669"/>
    <property type="project" value="UniProtKB-SubCell"/>
</dbReference>
<keyword evidence="3 6" id="KW-0067">ATP-binding</keyword>
<feature type="coiled-coil region" evidence="6">
    <location>
        <begin position="318"/>
        <end position="485"/>
    </location>
</feature>
<comment type="caution">
    <text evidence="10">The sequence shown here is derived from an EMBL/GenBank/DDBJ whole genome shotgun (WGS) entry which is preliminary data.</text>
</comment>
<dbReference type="Pfam" id="PF02463">
    <property type="entry name" value="SMC_N"/>
    <property type="match status" value="1"/>
</dbReference>
<dbReference type="GO" id="GO:0003677">
    <property type="term" value="F:DNA binding"/>
    <property type="evidence" value="ECO:0007669"/>
    <property type="project" value="UniProtKB-UniRule"/>
</dbReference>
<keyword evidence="11" id="KW-1185">Reference proteome</keyword>
<dbReference type="FunFam" id="3.40.50.300:FF:000984">
    <property type="entry name" value="Chromosome partition protein Smc"/>
    <property type="match status" value="1"/>
</dbReference>
<name>F1T5G5_9ACTN</name>
<dbReference type="Gene3D" id="3.40.50.300">
    <property type="entry name" value="P-loop containing nucleotide triphosphate hydrolases"/>
    <property type="match status" value="2"/>
</dbReference>
<dbReference type="Gene3D" id="3.30.70.1620">
    <property type="match status" value="1"/>
</dbReference>
<feature type="binding site" evidence="6">
    <location>
        <begin position="32"/>
        <end position="39"/>
    </location>
    <ligand>
        <name>ATP</name>
        <dbReference type="ChEBI" id="CHEBI:30616"/>
    </ligand>
</feature>
<dbReference type="GO" id="GO:0006260">
    <property type="term" value="P:DNA replication"/>
    <property type="evidence" value="ECO:0007669"/>
    <property type="project" value="UniProtKB-UniRule"/>
</dbReference>
<dbReference type="eggNOG" id="COG1196">
    <property type="taxonomic scope" value="Bacteria"/>
</dbReference>
<reference evidence="10 11" key="1">
    <citation type="submission" date="2011-02" db="EMBL/GenBank/DDBJ databases">
        <authorList>
            <person name="Muzny D."/>
            <person name="Qin X."/>
            <person name="Buhay C."/>
            <person name="Dugan-Rocha S."/>
            <person name="Ding Y."/>
            <person name="Chen G."/>
            <person name="Hawes A."/>
            <person name="Holder M."/>
            <person name="Jhangiani S."/>
            <person name="Johnson A."/>
            <person name="Khan Z."/>
            <person name="Li Z."/>
            <person name="Liu W."/>
            <person name="Liu X."/>
            <person name="Perez L."/>
            <person name="Shen H."/>
            <person name="Wang Q."/>
            <person name="Watt J."/>
            <person name="Xi L."/>
            <person name="Xin Y."/>
            <person name="Zhou J."/>
            <person name="Deng J."/>
            <person name="Jiang H."/>
            <person name="Liu Y."/>
            <person name="Qu J."/>
            <person name="Song X.-Z."/>
            <person name="Zhang L."/>
            <person name="Villasana D."/>
            <person name="Johnson A."/>
            <person name="Liu J."/>
            <person name="Liyanage D."/>
            <person name="Lorensuhewa L."/>
            <person name="Robinson T."/>
            <person name="Song A."/>
            <person name="Song B.-B."/>
            <person name="Dinh H."/>
            <person name="Thornton R."/>
            <person name="Coyle M."/>
            <person name="Francisco L."/>
            <person name="Jackson L."/>
            <person name="Javaid M."/>
            <person name="Korchina V."/>
            <person name="Kovar C."/>
            <person name="Mata R."/>
            <person name="Mathew T."/>
            <person name="Ngo R."/>
            <person name="Nguyen L."/>
            <person name="Nguyen N."/>
            <person name="Okwuonu G."/>
            <person name="Ongeri F."/>
            <person name="Pham C."/>
            <person name="Simmons D."/>
            <person name="Wilczek-Boney K."/>
            <person name="Hale W."/>
            <person name="Jakkamsetti A."/>
            <person name="Pham P."/>
            <person name="Ruth R."/>
            <person name="San Lucas F."/>
            <person name="Warren J."/>
            <person name="Zhang J."/>
            <person name="Zhao Z."/>
            <person name="Zhou C."/>
            <person name="Zhu D."/>
            <person name="Lee S."/>
            <person name="Bess C."/>
            <person name="Blankenburg K."/>
            <person name="Forbes L."/>
            <person name="Fu Q."/>
            <person name="Gubbala S."/>
            <person name="Hirani K."/>
            <person name="Jayaseelan J.C."/>
            <person name="Lara F."/>
            <person name="Munidasa M."/>
            <person name="Palculict T."/>
            <person name="Patil S."/>
            <person name="Pu L.-L."/>
            <person name="Saada N."/>
            <person name="Tang L."/>
            <person name="Weissenberger G."/>
            <person name="Zhu Y."/>
            <person name="Hemphill L."/>
            <person name="Shang Y."/>
            <person name="Youmans B."/>
            <person name="Ayvaz T."/>
            <person name="Ross M."/>
            <person name="Santibanez J."/>
            <person name="Aqrawi P."/>
            <person name="Gross S."/>
            <person name="Joshi V."/>
            <person name="Fowler G."/>
            <person name="Nazareth L."/>
            <person name="Reid J."/>
            <person name="Worley K."/>
            <person name="Petrosino J."/>
            <person name="Highlander S."/>
            <person name="Gibbs R."/>
        </authorList>
    </citation>
    <scope>NUCLEOTIDE SEQUENCE [LARGE SCALE GENOMIC DNA]</scope>
    <source>
        <strain evidence="10 11">DSM 15829</strain>
    </source>
</reference>
<protein>
    <recommendedName>
        <fullName evidence="6">Chromosome partition protein Smc</fullName>
    </recommendedName>
</protein>
<dbReference type="GO" id="GO:0016887">
    <property type="term" value="F:ATP hydrolysis activity"/>
    <property type="evidence" value="ECO:0007669"/>
    <property type="project" value="InterPro"/>
</dbReference>
<keyword evidence="4 6" id="KW-0175">Coiled coil</keyword>
<comment type="subcellular location">
    <subcellularLocation>
        <location evidence="6">Cytoplasm</location>
    </subcellularLocation>
</comment>
<dbReference type="Gene3D" id="1.20.1060.20">
    <property type="match status" value="1"/>
</dbReference>
<keyword evidence="1 6" id="KW-0963">Cytoplasm</keyword>
<feature type="region of interest" description="Disordered" evidence="7">
    <location>
        <begin position="745"/>
        <end position="764"/>
    </location>
</feature>
<organism evidence="10 11">
    <name type="scientific">Fannyhessea vaginae DSM 15829</name>
    <dbReference type="NCBI Taxonomy" id="525256"/>
    <lineage>
        <taxon>Bacteria</taxon>
        <taxon>Bacillati</taxon>
        <taxon>Actinomycetota</taxon>
        <taxon>Coriobacteriia</taxon>
        <taxon>Coriobacteriales</taxon>
        <taxon>Atopobiaceae</taxon>
        <taxon>Fannyhessea</taxon>
    </lineage>
</organism>
<evidence type="ECO:0000256" key="6">
    <source>
        <dbReference type="HAMAP-Rule" id="MF_01894"/>
    </source>
</evidence>
<dbReference type="NCBIfam" id="TIGR02168">
    <property type="entry name" value="SMC_prok_B"/>
    <property type="match status" value="1"/>
</dbReference>
<dbReference type="SUPFAM" id="SSF75553">
    <property type="entry name" value="Smc hinge domain"/>
    <property type="match status" value="1"/>
</dbReference>
<dbReference type="RefSeq" id="WP_006303031.1">
    <property type="nucleotide sequence ID" value="NZ_ACGK02000001.1"/>
</dbReference>
<accession>F1T5G5</accession>
<dbReference type="GO" id="GO:0007062">
    <property type="term" value="P:sister chromatid cohesion"/>
    <property type="evidence" value="ECO:0007669"/>
    <property type="project" value="InterPro"/>
</dbReference>
<evidence type="ECO:0000259" key="8">
    <source>
        <dbReference type="Pfam" id="PF02463"/>
    </source>
</evidence>
<comment type="domain">
    <text evidence="6">Contains large globular domains required for ATP hydrolysis at each terminus and a third globular domain forming a flexible hinge near the middle of the molecule. These domains are separated by coiled-coil structures.</text>
</comment>
<dbReference type="GeneID" id="93210442"/>
<dbReference type="InterPro" id="IPR003395">
    <property type="entry name" value="RecF/RecN/SMC_N"/>
</dbReference>
<evidence type="ECO:0000313" key="11">
    <source>
        <dbReference type="Proteomes" id="UP000005947"/>
    </source>
</evidence>
<evidence type="ECO:0000256" key="4">
    <source>
        <dbReference type="ARBA" id="ARBA00023054"/>
    </source>
</evidence>
<dbReference type="Pfam" id="PF06470">
    <property type="entry name" value="SMC_hinge"/>
    <property type="match status" value="1"/>
</dbReference>
<dbReference type="InterPro" id="IPR024704">
    <property type="entry name" value="SMC"/>
</dbReference>
<comment type="similarity">
    <text evidence="6">Belongs to the SMC family.</text>
</comment>
<proteinExistence type="inferred from homology"/>
<dbReference type="InterPro" id="IPR010935">
    <property type="entry name" value="SMC_hinge"/>
</dbReference>
<dbReference type="EMBL" id="ACGK02000001">
    <property type="protein sequence ID" value="EGF23896.1"/>
    <property type="molecule type" value="Genomic_DNA"/>
</dbReference>
<feature type="domain" description="SMC hinge" evidence="9">
    <location>
        <begin position="520"/>
        <end position="636"/>
    </location>
</feature>
<dbReference type="HAMAP" id="MF_01894">
    <property type="entry name" value="Smc_prok"/>
    <property type="match status" value="1"/>
</dbReference>
<dbReference type="SUPFAM" id="SSF52540">
    <property type="entry name" value="P-loop containing nucleoside triphosphate hydrolases"/>
    <property type="match status" value="1"/>
</dbReference>
<evidence type="ECO:0000256" key="2">
    <source>
        <dbReference type="ARBA" id="ARBA00022741"/>
    </source>
</evidence>
<sequence length="1188" mass="134369">MYLKSLTLKGFKSFADKTEMIFDPGLTVVVGPNGSGKSNVSDAMLWVLGEQGPRNLRAQAMEDVIFAGSSKRDAVSFAEVTLVLNNSDHTLPIDFADVAITRRMYRSGESEYLINGAAARLRDINDILHDSGLGKETHSIISQGKLDAILVSKPQDRRDLIEEAAGIAKHRRRKKLAEKKLELMATHLNRIKDVKREIHKQLLPLEKQMGVANRARELTSVLQRSKTMCAVDDLSALKARYEQLSSELKEANASVELLEFRKQEAQKSLESYRVLLEQKGLFVGDLSEQRRRLHDIAGRMDSDMRLLEEKGKNMVKHLSELRRNMSAQEHTKQDLLKEKQELMDSQAESHGEIEFYLGSLAEKEPQLASAKSKRMEYSRTCNSLNDQVKHSTRQRDALQISVATLEERLKRTQTERALFSERLGELEDTIKQNEQAQAALDEKMTSTSTQLKEKTEELSQKQHLLDEASAQKAAASTQKAELDRKLFKIRGELVAKTSQVEAAQHASQRLSYVKKTFSPDILATFLDVCRVPTEYETLVEAYLSDVLSMLIVKDTNTALHMMTSCSSQKGRLVLYPMPTLTDTDVQTAHDKIRTMYAACGSSLFDALDVNASYKSILFALTGTVFFADTLQHAYELHKKYPALTFISKDGSCLYADGRCVSLIHTVSVSMLALKRTIRSLNEQEKDIQTKQDACAATISSLDERISALSTEVATLRQTTAQLSGESSSLARERERIQKNQQLTQEQLSRLKTKQQSFESDDKLTREKLEKQTSELKEVTAQVESFHDRYEESVSLRNETSRLENRLEKEVSELKLKLARAQERKNHRDARSARIDKDLALISQTISEYEQSAFTLDRMRYRVEPLYNLYQQLLELVQAWSQKLKSSATLAEADSASLKKTVAEARARLDKSSSELEHAKSQESNLRVEQTRLEVEVKHALTQITEFGYSLDDALDLPHIQDRSLCERQIAHIEAELNTLGPINSAAPENYEATKKRYEYISSQIEDLESARQSLKKITRAIEHKMKEQFLQTFKQVNQNFVQIFSILFPGGSAHLELCDQDSIQDAGLEIIAQPQGKKIRNMMLMSGGEKSLCALALLFAVYKTRTVPFYVFDEIEAALDDANLSKLLHAIDELKKTTQLIVISHQRRTMEEADVLYGVSMHADGVSHVVSQRLREALQTEGISHTNK</sequence>
<evidence type="ECO:0000256" key="5">
    <source>
        <dbReference type="ARBA" id="ARBA00023125"/>
    </source>
</evidence>
<dbReference type="PANTHER" id="PTHR43977">
    <property type="entry name" value="STRUCTURAL MAINTENANCE OF CHROMOSOMES PROTEIN 3"/>
    <property type="match status" value="1"/>
</dbReference>
<evidence type="ECO:0000256" key="7">
    <source>
        <dbReference type="SAM" id="MobiDB-lite"/>
    </source>
</evidence>
<dbReference type="OrthoDB" id="9808768at2"/>
<dbReference type="PIRSF" id="PIRSF005719">
    <property type="entry name" value="SMC"/>
    <property type="match status" value="1"/>
</dbReference>
<feature type="domain" description="RecF/RecN/SMC N-terminal" evidence="8">
    <location>
        <begin position="2"/>
        <end position="1167"/>
    </location>
</feature>